<gene>
    <name evidence="1" type="ORF">EFK07_30665</name>
</gene>
<sequence>MGLLDKCVDALEGTLEYLAKHFIHKDMTSYCELATAVGLTDADIEKSPDLKDPYTLVNSDYSLLTVFDLQGTYQMLSEAEFSEMLESLRVRMTGYMREKGHSLTFSFERDPERATDELMRLAEPLLNTARRIGLKSEDIILDRVKRNAPHCAWEQNLLVVYTHLTSLSNEEQDRELGELSKKASKHKLPRLVYGQNPAFALAALKYRHDTMIERLMDDFISCGVEGKKGIMMKPLSAHEAAKRIRIIESPLVF</sequence>
<dbReference type="RefSeq" id="WP_259677140.1">
    <property type="nucleotide sequence ID" value="NZ_RJAI01000117.1"/>
</dbReference>
<dbReference type="Proteomes" id="UP000278162">
    <property type="component" value="Unassembled WGS sequence"/>
</dbReference>
<name>A0A3M8SF71_PSEPU</name>
<dbReference type="AlphaFoldDB" id="A0A3M8SF71"/>
<accession>A0A3M8SF71</accession>
<proteinExistence type="predicted"/>
<feature type="non-terminal residue" evidence="1">
    <location>
        <position position="253"/>
    </location>
</feature>
<evidence type="ECO:0000313" key="2">
    <source>
        <dbReference type="Proteomes" id="UP000278162"/>
    </source>
</evidence>
<organism evidence="1 2">
    <name type="scientific">Pseudomonas putida</name>
    <name type="common">Arthrobacter siderocapsulatus</name>
    <dbReference type="NCBI Taxonomy" id="303"/>
    <lineage>
        <taxon>Bacteria</taxon>
        <taxon>Pseudomonadati</taxon>
        <taxon>Pseudomonadota</taxon>
        <taxon>Gammaproteobacteria</taxon>
        <taxon>Pseudomonadales</taxon>
        <taxon>Pseudomonadaceae</taxon>
        <taxon>Pseudomonas</taxon>
    </lineage>
</organism>
<evidence type="ECO:0000313" key="1">
    <source>
        <dbReference type="EMBL" id="RNF77450.1"/>
    </source>
</evidence>
<reference evidence="1 2" key="1">
    <citation type="submission" date="2018-10" db="EMBL/GenBank/DDBJ databases">
        <title>An outbreak of IMP-63 producing strain in France.</title>
        <authorList>
            <person name="Bour M."/>
            <person name="Liapis E."/>
            <person name="Plesiat P."/>
        </authorList>
    </citation>
    <scope>NUCLEOTIDE SEQUENCE [LARGE SCALE GENOMIC DNA]</scope>
    <source>
        <strain evidence="1 2">12917</strain>
    </source>
</reference>
<protein>
    <submittedName>
        <fullName evidence="1">Conjugal transfer protein TraU</fullName>
    </submittedName>
</protein>
<dbReference type="EMBL" id="RJAI01000117">
    <property type="protein sequence ID" value="RNF77450.1"/>
    <property type="molecule type" value="Genomic_DNA"/>
</dbReference>
<comment type="caution">
    <text evidence="1">The sequence shown here is derived from an EMBL/GenBank/DDBJ whole genome shotgun (WGS) entry which is preliminary data.</text>
</comment>